<feature type="domain" description="Alpha/beta hydrolase fold-3" evidence="2">
    <location>
        <begin position="80"/>
        <end position="294"/>
    </location>
</feature>
<keyword evidence="1" id="KW-0378">Hydrolase</keyword>
<keyword evidence="4" id="KW-1185">Reference proteome</keyword>
<gene>
    <name evidence="3" type="ORF">CBYS24578_00017463</name>
</gene>
<evidence type="ECO:0000259" key="2">
    <source>
        <dbReference type="Pfam" id="PF07859"/>
    </source>
</evidence>
<dbReference type="InterPro" id="IPR029058">
    <property type="entry name" value="AB_hydrolase_fold"/>
</dbReference>
<dbReference type="Pfam" id="PF07859">
    <property type="entry name" value="Abhydrolase_3"/>
    <property type="match status" value="1"/>
</dbReference>
<dbReference type="AlphaFoldDB" id="A0A9N9UBA8"/>
<evidence type="ECO:0000313" key="4">
    <source>
        <dbReference type="Proteomes" id="UP000754883"/>
    </source>
</evidence>
<dbReference type="GO" id="GO:0016787">
    <property type="term" value="F:hydrolase activity"/>
    <property type="evidence" value="ECO:0007669"/>
    <property type="project" value="UniProtKB-KW"/>
</dbReference>
<dbReference type="Proteomes" id="UP000754883">
    <property type="component" value="Unassembled WGS sequence"/>
</dbReference>
<name>A0A9N9UBA8_9HYPO</name>
<dbReference type="Gene3D" id="3.40.50.1820">
    <property type="entry name" value="alpha/beta hydrolase"/>
    <property type="match status" value="1"/>
</dbReference>
<proteinExistence type="predicted"/>
<dbReference type="PANTHER" id="PTHR48081:SF8">
    <property type="entry name" value="ALPHA_BETA HYDROLASE FOLD-3 DOMAIN-CONTAINING PROTEIN-RELATED"/>
    <property type="match status" value="1"/>
</dbReference>
<reference evidence="4" key="1">
    <citation type="submission" date="2019-06" db="EMBL/GenBank/DDBJ databases">
        <authorList>
            <person name="Broberg M."/>
        </authorList>
    </citation>
    <scope>NUCLEOTIDE SEQUENCE [LARGE SCALE GENOMIC DNA]</scope>
</reference>
<protein>
    <recommendedName>
        <fullName evidence="2">Alpha/beta hydrolase fold-3 domain-containing protein</fullName>
    </recommendedName>
</protein>
<dbReference type="EMBL" id="CABFNO020001327">
    <property type="protein sequence ID" value="CAG9981839.1"/>
    <property type="molecule type" value="Genomic_DNA"/>
</dbReference>
<dbReference type="OrthoDB" id="408631at2759"/>
<dbReference type="PANTHER" id="PTHR48081">
    <property type="entry name" value="AB HYDROLASE SUPERFAMILY PROTEIN C4A8.06C"/>
    <property type="match status" value="1"/>
</dbReference>
<dbReference type="InterPro" id="IPR013094">
    <property type="entry name" value="AB_hydrolase_3"/>
</dbReference>
<comment type="caution">
    <text evidence="3">The sequence shown here is derived from an EMBL/GenBank/DDBJ whole genome shotgun (WGS) entry which is preliminary data.</text>
</comment>
<dbReference type="SUPFAM" id="SSF53474">
    <property type="entry name" value="alpha/beta-Hydrolases"/>
    <property type="match status" value="1"/>
</dbReference>
<evidence type="ECO:0000313" key="3">
    <source>
        <dbReference type="EMBL" id="CAG9981839.1"/>
    </source>
</evidence>
<reference evidence="3 4" key="2">
    <citation type="submission" date="2021-10" db="EMBL/GenBank/DDBJ databases">
        <authorList>
            <person name="Piombo E."/>
        </authorList>
    </citation>
    <scope>NUCLEOTIDE SEQUENCE [LARGE SCALE GENOMIC DNA]</scope>
</reference>
<evidence type="ECO:0000256" key="1">
    <source>
        <dbReference type="ARBA" id="ARBA00022801"/>
    </source>
</evidence>
<accession>A0A9N9UBA8</accession>
<organism evidence="3 4">
    <name type="scientific">Clonostachys byssicola</name>
    <dbReference type="NCBI Taxonomy" id="160290"/>
    <lineage>
        <taxon>Eukaryota</taxon>
        <taxon>Fungi</taxon>
        <taxon>Dikarya</taxon>
        <taxon>Ascomycota</taxon>
        <taxon>Pezizomycotina</taxon>
        <taxon>Sordariomycetes</taxon>
        <taxon>Hypocreomycetidae</taxon>
        <taxon>Hypocreales</taxon>
        <taxon>Bionectriaceae</taxon>
        <taxon>Clonostachys</taxon>
    </lineage>
</organism>
<dbReference type="InterPro" id="IPR050300">
    <property type="entry name" value="GDXG_lipolytic_enzyme"/>
</dbReference>
<sequence>MARKYSDTWLEFEKSLGGVRPVLSGTPEEMRAQYRALGDALQQSWPAIPENVVVVDDKVSQIKLRIFMPPPSGQPVPLGVYYHGGGLVIGPSKGDDVVCGTLAHTTGSIIVSVCYRLSPEHKSPVHLHDAIEAFKWAFDNAARLGADATKLFTFGSSSGGMLALAAARQIRLSRTGLPTHAVKGVIALCPVTTHPEAVFRPPEHRSLEENATDIPLVDKAALITFSNAAGLHPTDLDYFTLLDRESHKLFPPTYIATCEFDPLRDDGVVLEEYLKLAGVPVKRDHYHNMPHVFFNVPTLPETFGIFMKNTIQGIEWVVSQPRDLTVSYKFLSNA</sequence>